<gene>
    <name evidence="1" type="ORF">K457DRAFT_50571</name>
</gene>
<keyword evidence="2" id="KW-1185">Reference proteome</keyword>
<feature type="non-terminal residue" evidence="1">
    <location>
        <position position="1"/>
    </location>
</feature>
<dbReference type="STRING" id="1314771.A0A197K7B4"/>
<dbReference type="AlphaFoldDB" id="A0A197K7B4"/>
<dbReference type="SUPFAM" id="SSF52540">
    <property type="entry name" value="P-loop containing nucleoside triphosphate hydrolases"/>
    <property type="match status" value="1"/>
</dbReference>
<organism evidence="1 2">
    <name type="scientific">Linnemannia elongata AG-77</name>
    <dbReference type="NCBI Taxonomy" id="1314771"/>
    <lineage>
        <taxon>Eukaryota</taxon>
        <taxon>Fungi</taxon>
        <taxon>Fungi incertae sedis</taxon>
        <taxon>Mucoromycota</taxon>
        <taxon>Mortierellomycotina</taxon>
        <taxon>Mortierellomycetes</taxon>
        <taxon>Mortierellales</taxon>
        <taxon>Mortierellaceae</taxon>
        <taxon>Linnemannia</taxon>
    </lineage>
</organism>
<dbReference type="Proteomes" id="UP000078512">
    <property type="component" value="Unassembled WGS sequence"/>
</dbReference>
<accession>A0A197K7B4</accession>
<protein>
    <submittedName>
        <fullName evidence="1">Uncharacterized protein</fullName>
    </submittedName>
</protein>
<dbReference type="InterPro" id="IPR027417">
    <property type="entry name" value="P-loop_NTPase"/>
</dbReference>
<reference evidence="1 2" key="1">
    <citation type="submission" date="2016-05" db="EMBL/GenBank/DDBJ databases">
        <title>Genome sequencing reveals origins of a unique bacterial endosymbiosis in the earliest lineages of terrestrial Fungi.</title>
        <authorList>
            <consortium name="DOE Joint Genome Institute"/>
            <person name="Uehling J."/>
            <person name="Gryganskyi A."/>
            <person name="Hameed K."/>
            <person name="Tschaplinski T."/>
            <person name="Misztal P."/>
            <person name="Wu S."/>
            <person name="Desiro A."/>
            <person name="Vande Pol N."/>
            <person name="Du Z.-Y."/>
            <person name="Zienkiewicz A."/>
            <person name="Zienkiewicz K."/>
            <person name="Morin E."/>
            <person name="Tisserant E."/>
            <person name="Splivallo R."/>
            <person name="Hainaut M."/>
            <person name="Henrissat B."/>
            <person name="Ohm R."/>
            <person name="Kuo A."/>
            <person name="Yan J."/>
            <person name="Lipzen A."/>
            <person name="Nolan M."/>
            <person name="Labutti K."/>
            <person name="Barry K."/>
            <person name="Goldstein A."/>
            <person name="Labbe J."/>
            <person name="Schadt C."/>
            <person name="Tuskan G."/>
            <person name="Grigoriev I."/>
            <person name="Martin F."/>
            <person name="Vilgalys R."/>
            <person name="Bonito G."/>
        </authorList>
    </citation>
    <scope>NUCLEOTIDE SEQUENCE [LARGE SCALE GENOMIC DNA]</scope>
    <source>
        <strain evidence="1 2">AG-77</strain>
    </source>
</reference>
<name>A0A197K7B4_9FUNG</name>
<evidence type="ECO:0000313" key="1">
    <source>
        <dbReference type="EMBL" id="OAQ33053.1"/>
    </source>
</evidence>
<evidence type="ECO:0000313" key="2">
    <source>
        <dbReference type="Proteomes" id="UP000078512"/>
    </source>
</evidence>
<dbReference type="EMBL" id="KV442022">
    <property type="protein sequence ID" value="OAQ33053.1"/>
    <property type="molecule type" value="Genomic_DNA"/>
</dbReference>
<dbReference type="OrthoDB" id="3691720at2759"/>
<sequence>PVMFERHQFLFKPTFAMTINKSQGQILQLVGVYLPRTVFTHGRLYVFLTYCSSRNNIKLLI</sequence>
<proteinExistence type="predicted"/>
<feature type="non-terminal residue" evidence="1">
    <location>
        <position position="61"/>
    </location>
</feature>